<organism evidence="1 2">
    <name type="scientific">Rodentibacter ratti</name>
    <dbReference type="NCBI Taxonomy" id="1906745"/>
    <lineage>
        <taxon>Bacteria</taxon>
        <taxon>Pseudomonadati</taxon>
        <taxon>Pseudomonadota</taxon>
        <taxon>Gammaproteobacteria</taxon>
        <taxon>Pasteurellales</taxon>
        <taxon>Pasteurellaceae</taxon>
        <taxon>Rodentibacter</taxon>
    </lineage>
</organism>
<accession>A0A1V3L2A8</accession>
<protein>
    <submittedName>
        <fullName evidence="1">Uncharacterized protein</fullName>
    </submittedName>
</protein>
<proteinExistence type="predicted"/>
<keyword evidence="2" id="KW-1185">Reference proteome</keyword>
<dbReference type="Proteomes" id="UP000188573">
    <property type="component" value="Unassembled WGS sequence"/>
</dbReference>
<evidence type="ECO:0000313" key="1">
    <source>
        <dbReference type="EMBL" id="OOF83658.1"/>
    </source>
</evidence>
<name>A0A1V3L2A8_9PAST</name>
<gene>
    <name evidence="1" type="ORF">BKG92_02895</name>
</gene>
<dbReference type="AlphaFoldDB" id="A0A1V3L2A8"/>
<dbReference type="EMBL" id="MLAG01000009">
    <property type="protein sequence ID" value="OOF83658.1"/>
    <property type="molecule type" value="Genomic_DNA"/>
</dbReference>
<evidence type="ECO:0000313" key="2">
    <source>
        <dbReference type="Proteomes" id="UP000188573"/>
    </source>
</evidence>
<reference evidence="1 2" key="1">
    <citation type="submission" date="2016-10" db="EMBL/GenBank/DDBJ databases">
        <title>Rodentibacter gen. nov. and new species.</title>
        <authorList>
            <person name="Christensen H."/>
        </authorList>
    </citation>
    <scope>NUCLEOTIDE SEQUENCE [LARGE SCALE GENOMIC DNA]</scope>
    <source>
        <strain evidence="1 2">Ac81</strain>
    </source>
</reference>
<comment type="caution">
    <text evidence="1">The sequence shown here is derived from an EMBL/GenBank/DDBJ whole genome shotgun (WGS) entry which is preliminary data.</text>
</comment>
<sequence length="108" mass="12979">MYSKYIFIRLGFVDKDEIPYVIDKYFWAENNLKQKENARFTSFLQDSTEKIFYIYCGKAVWKVGDHYLFQNLDEKIYPIPKNRIRKYLGEDIICPTSEKRKSAEENGN</sequence>